<evidence type="ECO:0000313" key="6">
    <source>
        <dbReference type="Proteomes" id="UP000623461"/>
    </source>
</evidence>
<evidence type="ECO:0000259" key="3">
    <source>
        <dbReference type="PROSITE" id="PS50043"/>
    </source>
</evidence>
<dbReference type="PROSITE" id="PS50043">
    <property type="entry name" value="HTH_LUXR_2"/>
    <property type="match status" value="1"/>
</dbReference>
<feature type="modified residue" description="4-aspartylphosphate" evidence="2">
    <location>
        <position position="42"/>
    </location>
</feature>
<gene>
    <name evidence="5" type="ORF">GCM10009721_41680</name>
</gene>
<dbReference type="Proteomes" id="UP000623461">
    <property type="component" value="Unassembled WGS sequence"/>
</dbReference>
<dbReference type="PRINTS" id="PR00038">
    <property type="entry name" value="HTHLUXR"/>
</dbReference>
<dbReference type="Gene3D" id="3.40.50.2300">
    <property type="match status" value="1"/>
</dbReference>
<keyword evidence="1" id="KW-0238">DNA-binding</keyword>
<dbReference type="PROSITE" id="PS50110">
    <property type="entry name" value="RESPONSE_REGULATORY"/>
    <property type="match status" value="1"/>
</dbReference>
<comment type="caution">
    <text evidence="5">The sequence shown here is derived from an EMBL/GenBank/DDBJ whole genome shotgun (WGS) entry which is preliminary data.</text>
</comment>
<evidence type="ECO:0000259" key="4">
    <source>
        <dbReference type="PROSITE" id="PS50110"/>
    </source>
</evidence>
<dbReference type="InterPro" id="IPR039420">
    <property type="entry name" value="WalR-like"/>
</dbReference>
<dbReference type="InterPro" id="IPR036388">
    <property type="entry name" value="WH-like_DNA-bd_sf"/>
</dbReference>
<dbReference type="Pfam" id="PF00196">
    <property type="entry name" value="GerE"/>
    <property type="match status" value="1"/>
</dbReference>
<dbReference type="SUPFAM" id="SSF52172">
    <property type="entry name" value="CheY-like"/>
    <property type="match status" value="1"/>
</dbReference>
<dbReference type="PANTHER" id="PTHR43214:SF44">
    <property type="entry name" value="TWO-COMPONENT RESPONSE REGULATOR"/>
    <property type="match status" value="1"/>
</dbReference>
<dbReference type="SMART" id="SM00448">
    <property type="entry name" value="REC"/>
    <property type="match status" value="1"/>
</dbReference>
<dbReference type="Gene3D" id="1.10.10.10">
    <property type="entry name" value="Winged helix-like DNA-binding domain superfamily/Winged helix DNA-binding domain"/>
    <property type="match status" value="1"/>
</dbReference>
<feature type="domain" description="Response regulatory" evidence="4">
    <location>
        <begin position="1"/>
        <end position="107"/>
    </location>
</feature>
<dbReference type="SMART" id="SM00421">
    <property type="entry name" value="HTH_LUXR"/>
    <property type="match status" value="1"/>
</dbReference>
<dbReference type="InterPro" id="IPR011006">
    <property type="entry name" value="CheY-like_superfamily"/>
</dbReference>
<dbReference type="InterPro" id="IPR016032">
    <property type="entry name" value="Sig_transdc_resp-reg_C-effctor"/>
</dbReference>
<evidence type="ECO:0000313" key="5">
    <source>
        <dbReference type="EMBL" id="GGN09489.1"/>
    </source>
</evidence>
<dbReference type="Pfam" id="PF00072">
    <property type="entry name" value="Response_reg"/>
    <property type="match status" value="1"/>
</dbReference>
<proteinExistence type="predicted"/>
<name>A0ABQ2IFE2_9MICO</name>
<keyword evidence="6" id="KW-1185">Reference proteome</keyword>
<keyword evidence="2" id="KW-0597">Phosphoprotein</keyword>
<feature type="domain" description="HTH luxR-type" evidence="3">
    <location>
        <begin position="130"/>
        <end position="195"/>
    </location>
</feature>
<dbReference type="SUPFAM" id="SSF46894">
    <property type="entry name" value="C-terminal effector domain of the bipartite response regulators"/>
    <property type="match status" value="1"/>
</dbReference>
<accession>A0ABQ2IFE2</accession>
<dbReference type="InterPro" id="IPR001789">
    <property type="entry name" value="Sig_transdc_resp-reg_receiver"/>
</dbReference>
<evidence type="ECO:0000256" key="1">
    <source>
        <dbReference type="ARBA" id="ARBA00023125"/>
    </source>
</evidence>
<evidence type="ECO:0000256" key="2">
    <source>
        <dbReference type="PROSITE-ProRule" id="PRU00169"/>
    </source>
</evidence>
<sequence length="206" mass="22285">MLLDSLSASLTARGHDVVAATVTAEAALDAVGTHDPDVCLLDYCYPEGTCDVVLRRMTELHPRTRVVVLSATLEPHVVAAVLGAGATGFVSKSRTIQDICEAMDRAVQGHVTVDPQLLRQAFAAPVSKGPLWSARFLTEREWDVLRCITRGLTTKQIASELGIRHATARTHVQHLLSKLGVHSRLEAAALISAHGDTETWPQRLRG</sequence>
<dbReference type="CDD" id="cd06170">
    <property type="entry name" value="LuxR_C_like"/>
    <property type="match status" value="1"/>
</dbReference>
<protein>
    <submittedName>
        <fullName evidence="5">Helix-turn-helix transcriptional regulator</fullName>
    </submittedName>
</protein>
<organism evidence="5 6">
    <name type="scientific">Terrabacter tumescens</name>
    <dbReference type="NCBI Taxonomy" id="60443"/>
    <lineage>
        <taxon>Bacteria</taxon>
        <taxon>Bacillati</taxon>
        <taxon>Actinomycetota</taxon>
        <taxon>Actinomycetes</taxon>
        <taxon>Micrococcales</taxon>
        <taxon>Intrasporangiaceae</taxon>
        <taxon>Terrabacter</taxon>
    </lineage>
</organism>
<dbReference type="InterPro" id="IPR000792">
    <property type="entry name" value="Tscrpt_reg_LuxR_C"/>
</dbReference>
<dbReference type="EMBL" id="BMNZ01000012">
    <property type="protein sequence ID" value="GGN09489.1"/>
    <property type="molecule type" value="Genomic_DNA"/>
</dbReference>
<dbReference type="PANTHER" id="PTHR43214">
    <property type="entry name" value="TWO-COMPONENT RESPONSE REGULATOR"/>
    <property type="match status" value="1"/>
</dbReference>
<reference evidence="6" key="1">
    <citation type="journal article" date="2019" name="Int. J. Syst. Evol. Microbiol.">
        <title>The Global Catalogue of Microorganisms (GCM) 10K type strain sequencing project: providing services to taxonomists for standard genome sequencing and annotation.</title>
        <authorList>
            <consortium name="The Broad Institute Genomics Platform"/>
            <consortium name="The Broad Institute Genome Sequencing Center for Infectious Disease"/>
            <person name="Wu L."/>
            <person name="Ma J."/>
        </authorList>
    </citation>
    <scope>NUCLEOTIDE SEQUENCE [LARGE SCALE GENOMIC DNA]</scope>
    <source>
        <strain evidence="6">JCM 1365</strain>
    </source>
</reference>